<evidence type="ECO:0000259" key="1">
    <source>
        <dbReference type="Pfam" id="PF02769"/>
    </source>
</evidence>
<dbReference type="GO" id="GO:0006164">
    <property type="term" value="P:purine nucleotide biosynthetic process"/>
    <property type="evidence" value="ECO:0007669"/>
    <property type="project" value="TreeGrafter"/>
</dbReference>
<comment type="caution">
    <text evidence="2">The sequence shown here is derived from an EMBL/GenBank/DDBJ whole genome shotgun (WGS) entry which is preliminary data.</text>
</comment>
<dbReference type="Gramene" id="PRQ20530">
    <property type="protein sequence ID" value="PRQ20530"/>
    <property type="gene ID" value="RchiOBHm_Chr7g0229191"/>
</dbReference>
<dbReference type="Pfam" id="PF02769">
    <property type="entry name" value="AIRS_C"/>
    <property type="match status" value="1"/>
</dbReference>
<protein>
    <submittedName>
        <fullName evidence="2">Putative phosphoribosylformylglycinamidine synthase</fullName>
        <ecNumber evidence="2">6.3.5.3</ecNumber>
    </submittedName>
</protein>
<organism evidence="2 3">
    <name type="scientific">Rosa chinensis</name>
    <name type="common">China rose</name>
    <dbReference type="NCBI Taxonomy" id="74649"/>
    <lineage>
        <taxon>Eukaryota</taxon>
        <taxon>Viridiplantae</taxon>
        <taxon>Streptophyta</taxon>
        <taxon>Embryophyta</taxon>
        <taxon>Tracheophyta</taxon>
        <taxon>Spermatophyta</taxon>
        <taxon>Magnoliopsida</taxon>
        <taxon>eudicotyledons</taxon>
        <taxon>Gunneridae</taxon>
        <taxon>Pentapetalae</taxon>
        <taxon>rosids</taxon>
        <taxon>fabids</taxon>
        <taxon>Rosales</taxon>
        <taxon>Rosaceae</taxon>
        <taxon>Rosoideae</taxon>
        <taxon>Rosoideae incertae sedis</taxon>
        <taxon>Rosa</taxon>
    </lineage>
</organism>
<dbReference type="STRING" id="74649.A0A2P6PF35"/>
<name>A0A2P6PF35_ROSCH</name>
<reference evidence="2 3" key="1">
    <citation type="journal article" date="2018" name="Nat. Genet.">
        <title>The Rosa genome provides new insights in the design of modern roses.</title>
        <authorList>
            <person name="Bendahmane M."/>
        </authorList>
    </citation>
    <scope>NUCLEOTIDE SEQUENCE [LARGE SCALE GENOMIC DNA]</scope>
    <source>
        <strain evidence="3">cv. Old Blush</strain>
    </source>
</reference>
<sequence>MVGVLLRDLKFGDDGVLLHIDLGCRKAAIRWLCSFLIVNNCPDLEDVPYLKQVFEGVQCLLDDELVSGGHDISDGGLLVYAVKMAFAGNCGINLDESTFFHKGHIGGSGGQGGGCCNSLWLQRG</sequence>
<dbReference type="InterPro" id="IPR010918">
    <property type="entry name" value="PurM-like_C_dom"/>
</dbReference>
<dbReference type="GO" id="GO:0005737">
    <property type="term" value="C:cytoplasm"/>
    <property type="evidence" value="ECO:0007669"/>
    <property type="project" value="TreeGrafter"/>
</dbReference>
<feature type="domain" description="PurM-like C-terminal" evidence="1">
    <location>
        <begin position="44"/>
        <end position="103"/>
    </location>
</feature>
<dbReference type="InterPro" id="IPR036676">
    <property type="entry name" value="PurM-like_C_sf"/>
</dbReference>
<evidence type="ECO:0000313" key="2">
    <source>
        <dbReference type="EMBL" id="PRQ20530.1"/>
    </source>
</evidence>
<dbReference type="PANTHER" id="PTHR10099:SF1">
    <property type="entry name" value="PHOSPHORIBOSYLFORMYLGLYCINAMIDINE SYNTHASE"/>
    <property type="match status" value="1"/>
</dbReference>
<dbReference type="GO" id="GO:0004642">
    <property type="term" value="F:phosphoribosylformylglycinamidine synthase activity"/>
    <property type="evidence" value="ECO:0007669"/>
    <property type="project" value="UniProtKB-EC"/>
</dbReference>
<keyword evidence="2" id="KW-0436">Ligase</keyword>
<dbReference type="PANTHER" id="PTHR10099">
    <property type="entry name" value="PHOSPHORIBOSYLFORMYLGLYCINAMIDINE SYNTHASE"/>
    <property type="match status" value="1"/>
</dbReference>
<dbReference type="AlphaFoldDB" id="A0A2P6PF35"/>
<dbReference type="EMBL" id="PDCK01000045">
    <property type="protein sequence ID" value="PRQ20530.1"/>
    <property type="molecule type" value="Genomic_DNA"/>
</dbReference>
<accession>A0A2P6PF35</accession>
<dbReference type="EC" id="6.3.5.3" evidence="2"/>
<dbReference type="Proteomes" id="UP000238479">
    <property type="component" value="Chromosome 7"/>
</dbReference>
<keyword evidence="3" id="KW-1185">Reference proteome</keyword>
<dbReference type="SUPFAM" id="SSF56042">
    <property type="entry name" value="PurM C-terminal domain-like"/>
    <property type="match status" value="1"/>
</dbReference>
<gene>
    <name evidence="2" type="ORF">RchiOBHm_Chr7g0229191</name>
</gene>
<proteinExistence type="predicted"/>
<evidence type="ECO:0000313" key="3">
    <source>
        <dbReference type="Proteomes" id="UP000238479"/>
    </source>
</evidence>
<dbReference type="Gene3D" id="3.90.650.10">
    <property type="entry name" value="PurM-like C-terminal domain"/>
    <property type="match status" value="1"/>
</dbReference>